<evidence type="ECO:0000313" key="2">
    <source>
        <dbReference type="EMBL" id="PQJ27100.1"/>
    </source>
</evidence>
<protein>
    <recommendedName>
        <fullName evidence="4">Phosphatidate cytidylyltransferase</fullName>
    </recommendedName>
</protein>
<reference evidence="2 3" key="1">
    <citation type="submission" date="2016-12" db="EMBL/GenBank/DDBJ databases">
        <title>Study of bacterial adaptation to deep sea.</title>
        <authorList>
            <person name="Song J."/>
            <person name="Yoshizawa S."/>
            <person name="Kogure K."/>
        </authorList>
    </citation>
    <scope>NUCLEOTIDE SEQUENCE [LARGE SCALE GENOMIC DNA]</scope>
    <source>
        <strain evidence="2 3">SAORIC-165</strain>
    </source>
</reference>
<proteinExistence type="predicted"/>
<dbReference type="InterPro" id="IPR037997">
    <property type="entry name" value="Dgk1-like"/>
</dbReference>
<feature type="transmembrane region" description="Helical" evidence="1">
    <location>
        <begin position="383"/>
        <end position="403"/>
    </location>
</feature>
<feature type="transmembrane region" description="Helical" evidence="1">
    <location>
        <begin position="156"/>
        <end position="173"/>
    </location>
</feature>
<feature type="transmembrane region" description="Helical" evidence="1">
    <location>
        <begin position="89"/>
        <end position="109"/>
    </location>
</feature>
<feature type="transmembrane region" description="Helical" evidence="1">
    <location>
        <begin position="328"/>
        <end position="347"/>
    </location>
</feature>
<dbReference type="EMBL" id="MQWA01000001">
    <property type="protein sequence ID" value="PQJ27100.1"/>
    <property type="molecule type" value="Genomic_DNA"/>
</dbReference>
<feature type="transmembrane region" description="Helical" evidence="1">
    <location>
        <begin position="415"/>
        <end position="434"/>
    </location>
</feature>
<keyword evidence="1" id="KW-0472">Membrane</keyword>
<dbReference type="OrthoDB" id="1117602at2"/>
<gene>
    <name evidence="2" type="ORF">BSZ32_00340</name>
</gene>
<dbReference type="RefSeq" id="WP_105041588.1">
    <property type="nucleotide sequence ID" value="NZ_MQWA01000001.1"/>
</dbReference>
<comment type="caution">
    <text evidence="2">The sequence shown here is derived from an EMBL/GenBank/DDBJ whole genome shotgun (WGS) entry which is preliminary data.</text>
</comment>
<keyword evidence="3" id="KW-1185">Reference proteome</keyword>
<feature type="transmembrane region" description="Helical" evidence="1">
    <location>
        <begin position="115"/>
        <end position="135"/>
    </location>
</feature>
<feature type="transmembrane region" description="Helical" evidence="1">
    <location>
        <begin position="221"/>
        <end position="244"/>
    </location>
</feature>
<dbReference type="GO" id="GO:0004143">
    <property type="term" value="F:ATP-dependent diacylglycerol kinase activity"/>
    <property type="evidence" value="ECO:0007669"/>
    <property type="project" value="InterPro"/>
</dbReference>
<evidence type="ECO:0000313" key="3">
    <source>
        <dbReference type="Proteomes" id="UP000239907"/>
    </source>
</evidence>
<sequence>MLICLYILLILASLSGLLVLASIGIHRGRLKAETARKIVHAGMGVICLSFPLLFKSPVTVNILAGIAVASLLAVRLTPLRTTIGSSLFAVERISIGDLLFPISVAWLFSLADGKFTLYTIALLLLTLADTVGALAGSKYGKKIYYTFAGKKSVEGSLAFLATAFVCIAIPLYLTTNISLPTILTLACSVGLFATAVEGAAGSGLDNLLIPIGSFLLLDYHITLTGAELIFRISILLVILAVLVYTRKLHTLDGGAILTALIYTFAAATLGGLPCLLACLVVLIRHIIVQRKMPQHLIVSHTLAIIVAIAIPTLLWLTLGVKGILTNDSAQLGFICSLAMIISMLHAGTQKFLGYGSASLLTGISLSVLVLLSSLSLLSSQVSWKSTILLTLILTIPLSHSYYLWKRSRGDPDPTYWLKLCLLALLGTTPLLLIFL</sequence>
<feature type="transmembrane region" description="Helical" evidence="1">
    <location>
        <begin position="6"/>
        <end position="26"/>
    </location>
</feature>
<keyword evidence="1" id="KW-1133">Transmembrane helix</keyword>
<evidence type="ECO:0000256" key="1">
    <source>
        <dbReference type="SAM" id="Phobius"/>
    </source>
</evidence>
<organism evidence="2 3">
    <name type="scientific">Rubritalea profundi</name>
    <dbReference type="NCBI Taxonomy" id="1658618"/>
    <lineage>
        <taxon>Bacteria</taxon>
        <taxon>Pseudomonadati</taxon>
        <taxon>Verrucomicrobiota</taxon>
        <taxon>Verrucomicrobiia</taxon>
        <taxon>Verrucomicrobiales</taxon>
        <taxon>Rubritaleaceae</taxon>
        <taxon>Rubritalea</taxon>
    </lineage>
</organism>
<dbReference type="PANTHER" id="PTHR31303">
    <property type="entry name" value="CTP-DEPENDENT DIACYLGLYCEROL KINASE 1"/>
    <property type="match status" value="1"/>
</dbReference>
<evidence type="ECO:0008006" key="4">
    <source>
        <dbReference type="Google" id="ProtNLM"/>
    </source>
</evidence>
<feature type="transmembrane region" description="Helical" evidence="1">
    <location>
        <begin position="256"/>
        <end position="283"/>
    </location>
</feature>
<feature type="transmembrane region" description="Helical" evidence="1">
    <location>
        <begin position="359"/>
        <end position="377"/>
    </location>
</feature>
<feature type="transmembrane region" description="Helical" evidence="1">
    <location>
        <begin position="295"/>
        <end position="316"/>
    </location>
</feature>
<name>A0A2S7TXQ6_9BACT</name>
<keyword evidence="1" id="KW-0812">Transmembrane</keyword>
<dbReference type="PANTHER" id="PTHR31303:SF1">
    <property type="entry name" value="CTP-DEPENDENT DIACYLGLYCEROL KINASE 1"/>
    <property type="match status" value="1"/>
</dbReference>
<accession>A0A2S7TXQ6</accession>
<dbReference type="AlphaFoldDB" id="A0A2S7TXQ6"/>
<dbReference type="Proteomes" id="UP000239907">
    <property type="component" value="Unassembled WGS sequence"/>
</dbReference>
<feature type="transmembrane region" description="Helical" evidence="1">
    <location>
        <begin position="60"/>
        <end position="77"/>
    </location>
</feature>